<protein>
    <submittedName>
        <fullName evidence="1">Uncharacterized protein</fullName>
    </submittedName>
</protein>
<evidence type="ECO:0000313" key="1">
    <source>
        <dbReference type="EMBL" id="SNV36518.1"/>
    </source>
</evidence>
<name>A0A239WRR0_9FLAO</name>
<dbReference type="Proteomes" id="UP000215196">
    <property type="component" value="Chromosome 1"/>
</dbReference>
<accession>A0A239WRR0</accession>
<reference evidence="1 2" key="1">
    <citation type="submission" date="2017-06" db="EMBL/GenBank/DDBJ databases">
        <authorList>
            <consortium name="Pathogen Informatics"/>
        </authorList>
    </citation>
    <scope>NUCLEOTIDE SEQUENCE [LARGE SCALE GENOMIC DNA]</scope>
    <source>
        <strain evidence="1 2">NCTC13490</strain>
    </source>
</reference>
<proteinExistence type="predicted"/>
<evidence type="ECO:0000313" key="2">
    <source>
        <dbReference type="Proteomes" id="UP000215196"/>
    </source>
</evidence>
<dbReference type="KEGG" id="ctak:4412677_00554"/>
<organism evidence="1 2">
    <name type="scientific">Chryseobacterium taklimakanense</name>
    <dbReference type="NCBI Taxonomy" id="536441"/>
    <lineage>
        <taxon>Bacteria</taxon>
        <taxon>Pseudomonadati</taxon>
        <taxon>Bacteroidota</taxon>
        <taxon>Flavobacteriia</taxon>
        <taxon>Flavobacteriales</taxon>
        <taxon>Weeksellaceae</taxon>
        <taxon>Chryseobacterium group</taxon>
        <taxon>Chryseobacterium</taxon>
    </lineage>
</organism>
<sequence>MEKFFAGIFYKLSNISFTPHLAKPMFKSFFIHHLIIMS</sequence>
<keyword evidence="2" id="KW-1185">Reference proteome</keyword>
<dbReference type="AlphaFoldDB" id="A0A239WRR0"/>
<dbReference type="EMBL" id="LT906465">
    <property type="protein sequence ID" value="SNV36518.1"/>
    <property type="molecule type" value="Genomic_DNA"/>
</dbReference>
<gene>
    <name evidence="1" type="ORF">SAMEA4412677_00554</name>
</gene>